<dbReference type="Gene3D" id="3.40.50.300">
    <property type="entry name" value="P-loop containing nucleotide triphosphate hydrolases"/>
    <property type="match status" value="1"/>
</dbReference>
<keyword evidence="5" id="KW-0547">Nucleotide-binding</keyword>
<sequence>MKSTLSFHDLSLQIGGKTILHPVSGEFVPGAITALIGPNGSGKSTLLAILNQLLTPTQGEVRLNQEPLSRFYRAELAKQMALMPQRNPVPSTLTVEDLVAFGRHPHRPWYRRLSSNDTELIEWAMEESGIIHYRKRLLTALSGGELQRCWLAMVLAQDTPMVMLDEPTSWLDIHHQQALLNIVRRLNRQYGKTIIWVLHDLNQALEYSDQAMLLNDGNLVAAGSVDTVITADIVTQVYQTPVREHDLDGQRILWTEAAR</sequence>
<reference evidence="11 12" key="1">
    <citation type="submission" date="2024-09" db="EMBL/GenBank/DDBJ databases">
        <authorList>
            <person name="Sun Q."/>
            <person name="Mori K."/>
        </authorList>
    </citation>
    <scope>NUCLEOTIDE SEQUENCE [LARGE SCALE GENOMIC DNA]</scope>
    <source>
        <strain evidence="11 12">CECT 8064</strain>
    </source>
</reference>
<dbReference type="Pfam" id="PF00005">
    <property type="entry name" value="ABC_tran"/>
    <property type="match status" value="1"/>
</dbReference>
<evidence type="ECO:0000256" key="2">
    <source>
        <dbReference type="ARBA" id="ARBA00022448"/>
    </source>
</evidence>
<dbReference type="GO" id="GO:0005524">
    <property type="term" value="F:ATP binding"/>
    <property type="evidence" value="ECO:0007669"/>
    <property type="project" value="UniProtKB-KW"/>
</dbReference>
<dbReference type="InterPro" id="IPR027417">
    <property type="entry name" value="P-loop_NTPase"/>
</dbReference>
<evidence type="ECO:0000256" key="9">
    <source>
        <dbReference type="ARBA" id="ARBA00023136"/>
    </source>
</evidence>
<dbReference type="InterPro" id="IPR003439">
    <property type="entry name" value="ABC_transporter-like_ATP-bd"/>
</dbReference>
<proteinExistence type="predicted"/>
<evidence type="ECO:0000256" key="7">
    <source>
        <dbReference type="ARBA" id="ARBA00023004"/>
    </source>
</evidence>
<feature type="domain" description="ABC transporter" evidence="10">
    <location>
        <begin position="5"/>
        <end position="241"/>
    </location>
</feature>
<gene>
    <name evidence="11" type="ORF">ACFFUV_02370</name>
</gene>
<dbReference type="PANTHER" id="PTHR42771:SF2">
    <property type="entry name" value="IRON(3+)-HYDROXAMATE IMPORT ATP-BINDING PROTEIN FHUC"/>
    <property type="match status" value="1"/>
</dbReference>
<evidence type="ECO:0000256" key="5">
    <source>
        <dbReference type="ARBA" id="ARBA00022741"/>
    </source>
</evidence>
<comment type="caution">
    <text evidence="11">The sequence shown here is derived from an EMBL/GenBank/DDBJ whole genome shotgun (WGS) entry which is preliminary data.</text>
</comment>
<keyword evidence="8" id="KW-0406">Ion transport</keyword>
<dbReference type="SUPFAM" id="SSF52540">
    <property type="entry name" value="P-loop containing nucleoside triphosphate hydrolases"/>
    <property type="match status" value="1"/>
</dbReference>
<dbReference type="Proteomes" id="UP001589645">
    <property type="component" value="Unassembled WGS sequence"/>
</dbReference>
<accession>A0ABV5HIM1</accession>
<dbReference type="RefSeq" id="WP_390189396.1">
    <property type="nucleotide sequence ID" value="NZ_JBHMEP010000001.1"/>
</dbReference>
<keyword evidence="4" id="KW-0410">Iron transport</keyword>
<keyword evidence="12" id="KW-1185">Reference proteome</keyword>
<dbReference type="SMART" id="SM00382">
    <property type="entry name" value="AAA"/>
    <property type="match status" value="1"/>
</dbReference>
<evidence type="ECO:0000259" key="10">
    <source>
        <dbReference type="PROSITE" id="PS50893"/>
    </source>
</evidence>
<dbReference type="PROSITE" id="PS50893">
    <property type="entry name" value="ABC_TRANSPORTER_2"/>
    <property type="match status" value="1"/>
</dbReference>
<dbReference type="InterPro" id="IPR003593">
    <property type="entry name" value="AAA+_ATPase"/>
</dbReference>
<keyword evidence="6 11" id="KW-0067">ATP-binding</keyword>
<evidence type="ECO:0000256" key="3">
    <source>
        <dbReference type="ARBA" id="ARBA00022475"/>
    </source>
</evidence>
<evidence type="ECO:0000313" key="11">
    <source>
        <dbReference type="EMBL" id="MFB9133810.1"/>
    </source>
</evidence>
<dbReference type="PANTHER" id="PTHR42771">
    <property type="entry name" value="IRON(3+)-HYDROXAMATE IMPORT ATP-BINDING PROTEIN FHUC"/>
    <property type="match status" value="1"/>
</dbReference>
<evidence type="ECO:0000256" key="6">
    <source>
        <dbReference type="ARBA" id="ARBA00022840"/>
    </source>
</evidence>
<dbReference type="InterPro" id="IPR051535">
    <property type="entry name" value="Siderophore_ABC-ATPase"/>
</dbReference>
<keyword evidence="7" id="KW-0408">Iron</keyword>
<evidence type="ECO:0000256" key="1">
    <source>
        <dbReference type="ARBA" id="ARBA00004202"/>
    </source>
</evidence>
<name>A0ABV5HIM1_9VIBR</name>
<evidence type="ECO:0000313" key="12">
    <source>
        <dbReference type="Proteomes" id="UP001589645"/>
    </source>
</evidence>
<keyword evidence="2" id="KW-0813">Transport</keyword>
<evidence type="ECO:0000256" key="4">
    <source>
        <dbReference type="ARBA" id="ARBA00022496"/>
    </source>
</evidence>
<organism evidence="11 12">
    <name type="scientific">Vibrio olivae</name>
    <dbReference type="NCBI Taxonomy" id="1243002"/>
    <lineage>
        <taxon>Bacteria</taxon>
        <taxon>Pseudomonadati</taxon>
        <taxon>Pseudomonadota</taxon>
        <taxon>Gammaproteobacteria</taxon>
        <taxon>Vibrionales</taxon>
        <taxon>Vibrionaceae</taxon>
        <taxon>Vibrio</taxon>
    </lineage>
</organism>
<dbReference type="EMBL" id="JBHMEP010000001">
    <property type="protein sequence ID" value="MFB9133810.1"/>
    <property type="molecule type" value="Genomic_DNA"/>
</dbReference>
<protein>
    <submittedName>
        <fullName evidence="11">ABC transporter ATP-binding protein</fullName>
    </submittedName>
</protein>
<comment type="subcellular location">
    <subcellularLocation>
        <location evidence="1">Cell membrane</location>
        <topology evidence="1">Peripheral membrane protein</topology>
    </subcellularLocation>
</comment>
<evidence type="ECO:0000256" key="8">
    <source>
        <dbReference type="ARBA" id="ARBA00023065"/>
    </source>
</evidence>
<keyword evidence="3" id="KW-1003">Cell membrane</keyword>
<keyword evidence="9" id="KW-0472">Membrane</keyword>
<dbReference type="CDD" id="cd03214">
    <property type="entry name" value="ABC_Iron-Siderophores_B12_Hemin"/>
    <property type="match status" value="1"/>
</dbReference>